<name>A0ABS6DUV3_9FIRM</name>
<organism evidence="4 5">
    <name type="scientific">Intestinibacter bartlettii</name>
    <dbReference type="NCBI Taxonomy" id="261299"/>
    <lineage>
        <taxon>Bacteria</taxon>
        <taxon>Bacillati</taxon>
        <taxon>Bacillota</taxon>
        <taxon>Clostridia</taxon>
        <taxon>Peptostreptococcales</taxon>
        <taxon>Peptostreptococcaceae</taxon>
        <taxon>Intestinibacter</taxon>
    </lineage>
</organism>
<dbReference type="Proteomes" id="UP001196301">
    <property type="component" value="Unassembled WGS sequence"/>
</dbReference>
<keyword evidence="2" id="KW-0732">Signal</keyword>
<dbReference type="RefSeq" id="WP_216568694.1">
    <property type="nucleotide sequence ID" value="NZ_JAHLOQ010000006.1"/>
</dbReference>
<feature type="domain" description="Flavodoxin-like" evidence="3">
    <location>
        <begin position="57"/>
        <end position="214"/>
    </location>
</feature>
<sequence>MKRLVSILMGISLIFLLTACSSTSVSQNNSSNVNTSSTPKDEQSENSTTGDKKQKNNLVVYFSCTGNTEKIAKIIAENIDADTYQIIPAEEYTSEDLDYNDSNSRVSKEHEDSNSRPEISNKIENLDKYENIFIGYPIWWGEVPRIMSTFMESYDFSNKTMIPFCTSASSDIGNSADALKKICSDKAKWLDGERFSSNSTNDDINQWIKSLKIN</sequence>
<evidence type="ECO:0000256" key="1">
    <source>
        <dbReference type="SAM" id="MobiDB-lite"/>
    </source>
</evidence>
<dbReference type="PROSITE" id="PS00201">
    <property type="entry name" value="FLAVODOXIN"/>
    <property type="match status" value="1"/>
</dbReference>
<evidence type="ECO:0000256" key="2">
    <source>
        <dbReference type="SAM" id="SignalP"/>
    </source>
</evidence>
<comment type="caution">
    <text evidence="4">The sequence shown here is derived from an EMBL/GenBank/DDBJ whole genome shotgun (WGS) entry which is preliminary data.</text>
</comment>
<feature type="region of interest" description="Disordered" evidence="1">
    <location>
        <begin position="25"/>
        <end position="52"/>
    </location>
</feature>
<dbReference type="InterPro" id="IPR008254">
    <property type="entry name" value="Flavodoxin/NO_synth"/>
</dbReference>
<protein>
    <submittedName>
        <fullName evidence="4">Flavodoxin</fullName>
    </submittedName>
</protein>
<gene>
    <name evidence="4" type="ORF">KQI20_03785</name>
</gene>
<dbReference type="Pfam" id="PF12682">
    <property type="entry name" value="Flavodoxin_4"/>
    <property type="match status" value="1"/>
</dbReference>
<proteinExistence type="predicted"/>
<accession>A0ABS6DUV3</accession>
<feature type="signal peptide" evidence="2">
    <location>
        <begin position="1"/>
        <end position="26"/>
    </location>
</feature>
<dbReference type="PANTHER" id="PTHR39201">
    <property type="entry name" value="EXPORTED PROTEIN-RELATED"/>
    <property type="match status" value="1"/>
</dbReference>
<keyword evidence="5" id="KW-1185">Reference proteome</keyword>
<dbReference type="InterPro" id="IPR001226">
    <property type="entry name" value="Flavodoxin_CS"/>
</dbReference>
<evidence type="ECO:0000313" key="5">
    <source>
        <dbReference type="Proteomes" id="UP001196301"/>
    </source>
</evidence>
<feature type="chain" id="PRO_5046660783" evidence="2">
    <location>
        <begin position="27"/>
        <end position="214"/>
    </location>
</feature>
<dbReference type="PANTHER" id="PTHR39201:SF1">
    <property type="entry name" value="FLAVODOXIN-LIKE DOMAIN-CONTAINING PROTEIN"/>
    <property type="match status" value="1"/>
</dbReference>
<dbReference type="EMBL" id="JAHLOQ010000006">
    <property type="protein sequence ID" value="MBU5335554.1"/>
    <property type="molecule type" value="Genomic_DNA"/>
</dbReference>
<evidence type="ECO:0000259" key="3">
    <source>
        <dbReference type="PROSITE" id="PS50902"/>
    </source>
</evidence>
<feature type="compositionally biased region" description="Low complexity" evidence="1">
    <location>
        <begin position="25"/>
        <end position="38"/>
    </location>
</feature>
<reference evidence="4 5" key="1">
    <citation type="submission" date="2021-06" db="EMBL/GenBank/DDBJ databases">
        <authorList>
            <person name="Sun Q."/>
            <person name="Li D."/>
        </authorList>
    </citation>
    <scope>NUCLEOTIDE SEQUENCE [LARGE SCALE GENOMIC DNA]</scope>
    <source>
        <strain evidence="4 5">N19</strain>
    </source>
</reference>
<evidence type="ECO:0000313" key="4">
    <source>
        <dbReference type="EMBL" id="MBU5335554.1"/>
    </source>
</evidence>
<dbReference type="PROSITE" id="PS50902">
    <property type="entry name" value="FLAVODOXIN_LIKE"/>
    <property type="match status" value="1"/>
</dbReference>
<dbReference type="PROSITE" id="PS51257">
    <property type="entry name" value="PROKAR_LIPOPROTEIN"/>
    <property type="match status" value="1"/>
</dbReference>
<dbReference type="NCBIfam" id="NF005501">
    <property type="entry name" value="PRK07116.1"/>
    <property type="match status" value="1"/>
</dbReference>
<feature type="region of interest" description="Disordered" evidence="1">
    <location>
        <begin position="97"/>
        <end position="119"/>
    </location>
</feature>
<feature type="compositionally biased region" description="Basic and acidic residues" evidence="1">
    <location>
        <begin position="106"/>
        <end position="119"/>
    </location>
</feature>